<name>A0ABS5CAT8_9BACL</name>
<dbReference type="Pfam" id="PF19903">
    <property type="entry name" value="DUF6376"/>
    <property type="match status" value="1"/>
</dbReference>
<evidence type="ECO:0000313" key="3">
    <source>
        <dbReference type="Proteomes" id="UP000673394"/>
    </source>
</evidence>
<dbReference type="EMBL" id="JAGKSP010000003">
    <property type="protein sequence ID" value="MBP3963100.1"/>
    <property type="molecule type" value="Genomic_DNA"/>
</dbReference>
<dbReference type="RefSeq" id="WP_210657938.1">
    <property type="nucleotide sequence ID" value="NZ_JAGKSP010000003.1"/>
</dbReference>
<gene>
    <name evidence="2" type="ORF">I8J30_10355</name>
</gene>
<proteinExistence type="predicted"/>
<organism evidence="2 3">
    <name type="scientific">Paenibacillus lignilyticus</name>
    <dbReference type="NCBI Taxonomy" id="1172615"/>
    <lineage>
        <taxon>Bacteria</taxon>
        <taxon>Bacillati</taxon>
        <taxon>Bacillota</taxon>
        <taxon>Bacilli</taxon>
        <taxon>Bacillales</taxon>
        <taxon>Paenibacillaceae</taxon>
        <taxon>Paenibacillus</taxon>
    </lineage>
</organism>
<evidence type="ECO:0000313" key="2">
    <source>
        <dbReference type="EMBL" id="MBP3963100.1"/>
    </source>
</evidence>
<reference evidence="2 3" key="1">
    <citation type="submission" date="2021-04" db="EMBL/GenBank/DDBJ databases">
        <title>Paenibacillus sp. DLE-14 whole genome sequence.</title>
        <authorList>
            <person name="Ham Y.J."/>
        </authorList>
    </citation>
    <scope>NUCLEOTIDE SEQUENCE [LARGE SCALE GENOMIC DNA]</scope>
    <source>
        <strain evidence="2 3">DLE-14</strain>
    </source>
</reference>
<feature type="region of interest" description="Disordered" evidence="1">
    <location>
        <begin position="60"/>
        <end position="79"/>
    </location>
</feature>
<accession>A0ABS5CAT8</accession>
<comment type="caution">
    <text evidence="2">The sequence shown here is derived from an EMBL/GenBank/DDBJ whole genome shotgun (WGS) entry which is preliminary data.</text>
</comment>
<dbReference type="InterPro" id="IPR045956">
    <property type="entry name" value="DUF6376"/>
</dbReference>
<dbReference type="Proteomes" id="UP000673394">
    <property type="component" value="Unassembled WGS sequence"/>
</dbReference>
<feature type="compositionally biased region" description="Low complexity" evidence="1">
    <location>
        <begin position="63"/>
        <end position="74"/>
    </location>
</feature>
<sequence length="162" mass="18371">MFRKLLIVLGVLVVILGGTFLYFKDTILGTVEFAKQTKETVSTVSAVNEKMPALIQKAKENQKNATDANAANDNSAEKEIKKELVTVKQELKKLTETEPPAKLKNIHEQLAAHSDEANQKIDEYIKQIDNGTFNPEEFQALYEQMKNSPEFKEAEKYLKLLR</sequence>
<keyword evidence="3" id="KW-1185">Reference proteome</keyword>
<evidence type="ECO:0000256" key="1">
    <source>
        <dbReference type="SAM" id="MobiDB-lite"/>
    </source>
</evidence>
<protein>
    <submittedName>
        <fullName evidence="2">Uncharacterized protein</fullName>
    </submittedName>
</protein>